<dbReference type="InterPro" id="IPR002048">
    <property type="entry name" value="EF_hand_dom"/>
</dbReference>
<accession>A0A2V0PFD5</accession>
<keyword evidence="1" id="KW-0106">Calcium</keyword>
<dbReference type="InParanoid" id="A0A2V0PFD5"/>
<organism evidence="3 4">
    <name type="scientific">Raphidocelis subcapitata</name>
    <dbReference type="NCBI Taxonomy" id="307507"/>
    <lineage>
        <taxon>Eukaryota</taxon>
        <taxon>Viridiplantae</taxon>
        <taxon>Chlorophyta</taxon>
        <taxon>core chlorophytes</taxon>
        <taxon>Chlorophyceae</taxon>
        <taxon>CS clade</taxon>
        <taxon>Sphaeropleales</taxon>
        <taxon>Selenastraceae</taxon>
        <taxon>Raphidocelis</taxon>
    </lineage>
</organism>
<comment type="caution">
    <text evidence="3">The sequence shown here is derived from an EMBL/GenBank/DDBJ whole genome shotgun (WGS) entry which is preliminary data.</text>
</comment>
<keyword evidence="4" id="KW-1185">Reference proteome</keyword>
<dbReference type="EMBL" id="BDRX01000070">
    <property type="protein sequence ID" value="GBF95785.1"/>
    <property type="molecule type" value="Genomic_DNA"/>
</dbReference>
<evidence type="ECO:0000313" key="4">
    <source>
        <dbReference type="Proteomes" id="UP000247498"/>
    </source>
</evidence>
<sequence>MACCFKLPSDEGMLKKVRAVIENPNLLQKPVNVAFRTFDRDRNGYIDAGEVHRVVSSACRRLGFIAPPYTAISVVFDKMAGNNGRLTKEQFTEGLRKVCFMAEKDHAEKVGVEPIADSIPDMPTK</sequence>
<dbReference type="Gene3D" id="1.10.238.10">
    <property type="entry name" value="EF-hand"/>
    <property type="match status" value="1"/>
</dbReference>
<feature type="domain" description="EF-hand" evidence="2">
    <location>
        <begin position="26"/>
        <end position="61"/>
    </location>
</feature>
<gene>
    <name evidence="3" type="ORF">Rsub_08221</name>
</gene>
<evidence type="ECO:0000256" key="1">
    <source>
        <dbReference type="ARBA" id="ARBA00022837"/>
    </source>
</evidence>
<dbReference type="InterPro" id="IPR018247">
    <property type="entry name" value="EF_Hand_1_Ca_BS"/>
</dbReference>
<dbReference type="Proteomes" id="UP000247498">
    <property type="component" value="Unassembled WGS sequence"/>
</dbReference>
<dbReference type="PROSITE" id="PS00018">
    <property type="entry name" value="EF_HAND_1"/>
    <property type="match status" value="1"/>
</dbReference>
<dbReference type="InterPro" id="IPR011992">
    <property type="entry name" value="EF-hand-dom_pair"/>
</dbReference>
<proteinExistence type="predicted"/>
<dbReference type="Pfam" id="PF13405">
    <property type="entry name" value="EF-hand_6"/>
    <property type="match status" value="1"/>
</dbReference>
<name>A0A2V0PFD5_9CHLO</name>
<evidence type="ECO:0000313" key="3">
    <source>
        <dbReference type="EMBL" id="GBF95785.1"/>
    </source>
</evidence>
<dbReference type="PROSITE" id="PS50222">
    <property type="entry name" value="EF_HAND_2"/>
    <property type="match status" value="1"/>
</dbReference>
<dbReference type="SUPFAM" id="SSF47473">
    <property type="entry name" value="EF-hand"/>
    <property type="match status" value="1"/>
</dbReference>
<evidence type="ECO:0000259" key="2">
    <source>
        <dbReference type="PROSITE" id="PS50222"/>
    </source>
</evidence>
<reference evidence="3 4" key="1">
    <citation type="journal article" date="2018" name="Sci. Rep.">
        <title>Raphidocelis subcapitata (=Pseudokirchneriella subcapitata) provides an insight into genome evolution and environmental adaptations in the Sphaeropleales.</title>
        <authorList>
            <person name="Suzuki S."/>
            <person name="Yamaguchi H."/>
            <person name="Nakajima N."/>
            <person name="Kawachi M."/>
        </authorList>
    </citation>
    <scope>NUCLEOTIDE SEQUENCE [LARGE SCALE GENOMIC DNA]</scope>
    <source>
        <strain evidence="3 4">NIES-35</strain>
    </source>
</reference>
<protein>
    <recommendedName>
        <fullName evidence="2">EF-hand domain-containing protein</fullName>
    </recommendedName>
</protein>
<dbReference type="AlphaFoldDB" id="A0A2V0PFD5"/>
<dbReference type="GO" id="GO:0005509">
    <property type="term" value="F:calcium ion binding"/>
    <property type="evidence" value="ECO:0007669"/>
    <property type="project" value="InterPro"/>
</dbReference>
<dbReference type="OrthoDB" id="537854at2759"/>